<dbReference type="Proteomes" id="UP000729357">
    <property type="component" value="Unassembled WGS sequence"/>
</dbReference>
<evidence type="ECO:0000256" key="1">
    <source>
        <dbReference type="SAM" id="Phobius"/>
    </source>
</evidence>
<accession>A0A9P8JWR7</accession>
<comment type="caution">
    <text evidence="2">The sequence shown here is derived from an EMBL/GenBank/DDBJ whole genome shotgun (WGS) entry which is preliminary data.</text>
</comment>
<keyword evidence="1" id="KW-1133">Transmembrane helix</keyword>
<gene>
    <name evidence="2" type="ORF">KCU98_g6518</name>
</gene>
<reference evidence="2" key="2">
    <citation type="submission" date="2021-08" db="EMBL/GenBank/DDBJ databases">
        <authorList>
            <person name="Gostincar C."/>
            <person name="Sun X."/>
            <person name="Song Z."/>
            <person name="Gunde-Cimerman N."/>
        </authorList>
    </citation>
    <scope>NUCLEOTIDE SEQUENCE</scope>
    <source>
        <strain evidence="2">EXF-9298</strain>
    </source>
</reference>
<dbReference type="EMBL" id="JAHFXS010000669">
    <property type="protein sequence ID" value="KAG9982814.1"/>
    <property type="molecule type" value="Genomic_DNA"/>
</dbReference>
<feature type="transmembrane region" description="Helical" evidence="1">
    <location>
        <begin position="89"/>
        <end position="109"/>
    </location>
</feature>
<dbReference type="AlphaFoldDB" id="A0A9P8JWR7"/>
<name>A0A9P8JWR7_AURME</name>
<reference evidence="2" key="1">
    <citation type="journal article" date="2021" name="J Fungi (Basel)">
        <title>Virulence traits and population genomics of the black yeast Aureobasidium melanogenum.</title>
        <authorList>
            <person name="Cernosa A."/>
            <person name="Sun X."/>
            <person name="Gostincar C."/>
            <person name="Fang C."/>
            <person name="Gunde-Cimerman N."/>
            <person name="Song Z."/>
        </authorList>
    </citation>
    <scope>NUCLEOTIDE SEQUENCE</scope>
    <source>
        <strain evidence="2">EXF-9298</strain>
    </source>
</reference>
<feature type="non-terminal residue" evidence="2">
    <location>
        <position position="572"/>
    </location>
</feature>
<protein>
    <submittedName>
        <fullName evidence="2">Uncharacterized protein</fullName>
    </submittedName>
</protein>
<feature type="transmembrane region" description="Helical" evidence="1">
    <location>
        <begin position="143"/>
        <end position="161"/>
    </location>
</feature>
<keyword evidence="1" id="KW-0472">Membrane</keyword>
<keyword evidence="3" id="KW-1185">Reference proteome</keyword>
<sequence>MAYQTKFEAIRTQTNESAHTSLSSAYGTGDKIEIKPSKLSWWQASKAIGALVDILAIALSCTFFVFALTVKMHQDMPMESSRVKLLLKLSNLGSTFYPILFAAVVGRALKSIAFWKLEKGGRIGALDQVLGSMTIVQTVFTQLQMRSLSFLSLLLISIWSLSPLGGQASLRIIDTTIKPTNTTRLLQYVNTSSLLLDEIYEGADTASQFVPVNASFNIETSYWALSCPVFGDLGNGLNATGYPDPAAEAKLDAEAEPFEDPLGMSAYNTSTFSGNLFLYSANMHNFSEPWDSQVNSRLRHITYTESNNAPATWVAANCTISTTYVEVSMGCLTGSCTAAAMRKSREPCSPESWTSFDVAGTAFYWFSTPFIDALVAGHPDAATPYQKFIINPDDPFNISLGTPPVTVVSNSTFALRLGQLFNTYWMAMLAPTAVPKGLQNSNLTADTADIGTLLRSTKATETRDALVLKFHTVWFVILLLSSAITALIGLCGLVAAICRRGPDISFNISSLVKDSPFFDQTSVATTISGTDRSRLMKDWYAKYGDVAPEDEVGYIAIGSGNVADLQTGCLYR</sequence>
<organism evidence="2 3">
    <name type="scientific">Aureobasidium melanogenum</name>
    <name type="common">Aureobasidium pullulans var. melanogenum</name>
    <dbReference type="NCBI Taxonomy" id="46634"/>
    <lineage>
        <taxon>Eukaryota</taxon>
        <taxon>Fungi</taxon>
        <taxon>Dikarya</taxon>
        <taxon>Ascomycota</taxon>
        <taxon>Pezizomycotina</taxon>
        <taxon>Dothideomycetes</taxon>
        <taxon>Dothideomycetidae</taxon>
        <taxon>Dothideales</taxon>
        <taxon>Saccotheciaceae</taxon>
        <taxon>Aureobasidium</taxon>
    </lineage>
</organism>
<keyword evidence="1" id="KW-0812">Transmembrane</keyword>
<feature type="transmembrane region" description="Helical" evidence="1">
    <location>
        <begin position="47"/>
        <end position="68"/>
    </location>
</feature>
<evidence type="ECO:0000313" key="3">
    <source>
        <dbReference type="Proteomes" id="UP000729357"/>
    </source>
</evidence>
<proteinExistence type="predicted"/>
<feature type="transmembrane region" description="Helical" evidence="1">
    <location>
        <begin position="473"/>
        <end position="497"/>
    </location>
</feature>
<evidence type="ECO:0000313" key="2">
    <source>
        <dbReference type="EMBL" id="KAG9982814.1"/>
    </source>
</evidence>